<organism evidence="1 2">
    <name type="scientific">Entomophthora muscae</name>
    <dbReference type="NCBI Taxonomy" id="34485"/>
    <lineage>
        <taxon>Eukaryota</taxon>
        <taxon>Fungi</taxon>
        <taxon>Fungi incertae sedis</taxon>
        <taxon>Zoopagomycota</taxon>
        <taxon>Entomophthoromycotina</taxon>
        <taxon>Entomophthoromycetes</taxon>
        <taxon>Entomophthorales</taxon>
        <taxon>Entomophthoraceae</taxon>
        <taxon>Entomophthora</taxon>
    </lineage>
</organism>
<protein>
    <submittedName>
        <fullName evidence="1">Uncharacterized protein</fullName>
    </submittedName>
</protein>
<accession>A0ACC2SZS6</accession>
<reference evidence="1" key="1">
    <citation type="submission" date="2022-04" db="EMBL/GenBank/DDBJ databases">
        <title>Genome of the entomopathogenic fungus Entomophthora muscae.</title>
        <authorList>
            <person name="Elya C."/>
            <person name="Lovett B.R."/>
            <person name="Lee E."/>
            <person name="Macias A.M."/>
            <person name="Hajek A.E."/>
            <person name="De Bivort B.L."/>
            <person name="Kasson M.T."/>
            <person name="De Fine Licht H.H."/>
            <person name="Stajich J.E."/>
        </authorList>
    </citation>
    <scope>NUCLEOTIDE SEQUENCE</scope>
    <source>
        <strain evidence="1">Berkeley</strain>
    </source>
</reference>
<dbReference type="EMBL" id="QTSX02003853">
    <property type="protein sequence ID" value="KAJ9067837.1"/>
    <property type="molecule type" value="Genomic_DNA"/>
</dbReference>
<comment type="caution">
    <text evidence="1">The sequence shown here is derived from an EMBL/GenBank/DDBJ whole genome shotgun (WGS) entry which is preliminary data.</text>
</comment>
<gene>
    <name evidence="1" type="ORF">DSO57_1035070</name>
</gene>
<proteinExistence type="predicted"/>
<keyword evidence="2" id="KW-1185">Reference proteome</keyword>
<dbReference type="Proteomes" id="UP001165960">
    <property type="component" value="Unassembled WGS sequence"/>
</dbReference>
<name>A0ACC2SZS6_9FUNG</name>
<sequence length="347" mass="40832">MEEWYESLIDNGMVPDFALRLGVRLLSRVRLSSISQPSIEKEQETKMQYIQRLRESDIAIHTDKANEQHYEVPTGFIKACLGKRMKYSACLYPDESTTLDEAEELMLQLYCERAQVEDGMKLMDLGCGWGSLGLYMAEKYPKSSVTSLSNSRTQKEYIESIATEKCLHNIQVITGDVKDFDFEVKPEFDRVLSIEMFEHMKNYRHLFDKVSSWLKPQGRLFLQVFCHHNTPYDFDTEEGHSWMARYFFTGGTMPSLDLFLYFQDQLSIESHWYVDGKHYGRTSEDWLKTLDENRELALEHLREGYGGEEEANKWFNRWRLFYLAVAETFNYGDGQIWGLGHYLFQKK</sequence>
<evidence type="ECO:0000313" key="2">
    <source>
        <dbReference type="Proteomes" id="UP001165960"/>
    </source>
</evidence>
<evidence type="ECO:0000313" key="1">
    <source>
        <dbReference type="EMBL" id="KAJ9067837.1"/>
    </source>
</evidence>